<reference evidence="16" key="1">
    <citation type="journal article" date="2014" name="Int. J. Syst. Evol. Microbiol.">
        <title>Complete genome sequence of Corynebacterium casei LMG S-19264T (=DSM 44701T), isolated from a smear-ripened cheese.</title>
        <authorList>
            <consortium name="US DOE Joint Genome Institute (JGI-PGF)"/>
            <person name="Walter F."/>
            <person name="Albersmeier A."/>
            <person name="Kalinowski J."/>
            <person name="Ruckert C."/>
        </authorList>
    </citation>
    <scope>NUCLEOTIDE SEQUENCE</scope>
    <source>
        <strain evidence="16">CGMCC 1.15758</strain>
    </source>
</reference>
<evidence type="ECO:0000256" key="6">
    <source>
        <dbReference type="ARBA" id="ARBA00022630"/>
    </source>
</evidence>
<evidence type="ECO:0000259" key="15">
    <source>
        <dbReference type="Pfam" id="PF02910"/>
    </source>
</evidence>
<evidence type="ECO:0000256" key="3">
    <source>
        <dbReference type="ARBA" id="ARBA00008562"/>
    </source>
</evidence>
<dbReference type="PANTHER" id="PTHR42716:SF2">
    <property type="entry name" value="L-ASPARTATE OXIDASE, CHLOROPLASTIC"/>
    <property type="match status" value="1"/>
</dbReference>
<evidence type="ECO:0000256" key="4">
    <source>
        <dbReference type="ARBA" id="ARBA00012173"/>
    </source>
</evidence>
<keyword evidence="17" id="KW-1185">Reference proteome</keyword>
<proteinExistence type="inferred from homology"/>
<comment type="function">
    <text evidence="13">Catalyzes the oxidation of L-aspartate to iminoaspartate.</text>
</comment>
<keyword evidence="9 13" id="KW-0560">Oxidoreductase</keyword>
<name>A0A8J2Z5G0_9GAMM</name>
<organism evidence="16 17">
    <name type="scientific">Cysteiniphilum litorale</name>
    <dbReference type="NCBI Taxonomy" id="2056700"/>
    <lineage>
        <taxon>Bacteria</taxon>
        <taxon>Pseudomonadati</taxon>
        <taxon>Pseudomonadota</taxon>
        <taxon>Gammaproteobacteria</taxon>
        <taxon>Thiotrichales</taxon>
        <taxon>Fastidiosibacteraceae</taxon>
        <taxon>Cysteiniphilum</taxon>
    </lineage>
</organism>
<dbReference type="GO" id="GO:0034628">
    <property type="term" value="P:'de novo' NAD+ biosynthetic process from L-aspartate"/>
    <property type="evidence" value="ECO:0007669"/>
    <property type="project" value="TreeGrafter"/>
</dbReference>
<comment type="catalytic activity">
    <reaction evidence="10">
        <text>L-aspartate + O2 = iminosuccinate + H2O2</text>
        <dbReference type="Rhea" id="RHEA:25876"/>
        <dbReference type="ChEBI" id="CHEBI:15379"/>
        <dbReference type="ChEBI" id="CHEBI:16240"/>
        <dbReference type="ChEBI" id="CHEBI:29991"/>
        <dbReference type="ChEBI" id="CHEBI:77875"/>
        <dbReference type="EC" id="1.4.3.16"/>
    </reaction>
    <physiologicalReaction direction="left-to-right" evidence="10">
        <dbReference type="Rhea" id="RHEA:25877"/>
    </physiologicalReaction>
</comment>
<keyword evidence="8 13" id="KW-0274">FAD</keyword>
<dbReference type="InterPro" id="IPR036188">
    <property type="entry name" value="FAD/NAD-bd_sf"/>
</dbReference>
<comment type="cofactor">
    <cofactor evidence="1 13">
        <name>FAD</name>
        <dbReference type="ChEBI" id="CHEBI:57692"/>
    </cofactor>
</comment>
<dbReference type="RefSeq" id="WP_117003208.1">
    <property type="nucleotide sequence ID" value="NZ_BMJS01000022.1"/>
</dbReference>
<evidence type="ECO:0000256" key="7">
    <source>
        <dbReference type="ARBA" id="ARBA00022642"/>
    </source>
</evidence>
<dbReference type="OrthoDB" id="9806724at2"/>
<evidence type="ECO:0000256" key="5">
    <source>
        <dbReference type="ARBA" id="ARBA00021901"/>
    </source>
</evidence>
<dbReference type="EMBL" id="BMJS01000022">
    <property type="protein sequence ID" value="GGG01395.1"/>
    <property type="molecule type" value="Genomic_DNA"/>
</dbReference>
<dbReference type="InterPro" id="IPR037099">
    <property type="entry name" value="Fum_R/Succ_DH_flav-like_C_sf"/>
</dbReference>
<dbReference type="InterPro" id="IPR003953">
    <property type="entry name" value="FAD-dep_OxRdtase_2_FAD-bd"/>
</dbReference>
<dbReference type="SUPFAM" id="SSF46977">
    <property type="entry name" value="Succinate dehydrogenase/fumarate reductase flavoprotein C-terminal domain"/>
    <property type="match status" value="1"/>
</dbReference>
<feature type="active site" description="Proton acceptor" evidence="12">
    <location>
        <position position="277"/>
    </location>
</feature>
<dbReference type="GO" id="GO:0008734">
    <property type="term" value="F:L-aspartate oxidase activity"/>
    <property type="evidence" value="ECO:0007669"/>
    <property type="project" value="UniProtKB-UniRule"/>
</dbReference>
<comment type="pathway">
    <text evidence="2 13">Cofactor biosynthesis; NAD(+) biosynthesis; iminoaspartate from L-aspartate (oxidase route): step 1/1.</text>
</comment>
<gene>
    <name evidence="16" type="primary">nadB</name>
    <name evidence="16" type="ORF">GCM10010995_18580</name>
</gene>
<comment type="similarity">
    <text evidence="3 13">Belongs to the FAD-dependent oxidoreductase 2 family. NadB subfamily.</text>
</comment>
<dbReference type="EC" id="1.4.3.16" evidence="4 11"/>
<dbReference type="PANTHER" id="PTHR42716">
    <property type="entry name" value="L-ASPARTATE OXIDASE"/>
    <property type="match status" value="1"/>
</dbReference>
<comment type="caution">
    <text evidence="16">The sequence shown here is derived from an EMBL/GenBank/DDBJ whole genome shotgun (WGS) entry which is preliminary data.</text>
</comment>
<evidence type="ECO:0000256" key="11">
    <source>
        <dbReference type="NCBIfam" id="TIGR00551"/>
    </source>
</evidence>
<keyword evidence="6 13" id="KW-0285">Flavoprotein</keyword>
<dbReference type="PIRSF" id="PIRSF000171">
    <property type="entry name" value="SDHA_APRA_LASPO"/>
    <property type="match status" value="1"/>
</dbReference>
<comment type="subcellular location">
    <subcellularLocation>
        <location evidence="13">Cytoplasm</location>
    </subcellularLocation>
</comment>
<evidence type="ECO:0000256" key="9">
    <source>
        <dbReference type="ARBA" id="ARBA00023002"/>
    </source>
</evidence>
<dbReference type="FunFam" id="1.20.58.100:FF:000002">
    <property type="entry name" value="L-aspartate oxidase"/>
    <property type="match status" value="1"/>
</dbReference>
<dbReference type="InterPro" id="IPR005288">
    <property type="entry name" value="NadB"/>
</dbReference>
<dbReference type="FunFam" id="3.90.700.10:FF:000002">
    <property type="entry name" value="L-aspartate oxidase"/>
    <property type="match status" value="1"/>
</dbReference>
<feature type="domain" description="Fumarate reductase/succinate dehydrogenase flavoprotein-like C-terminal" evidence="15">
    <location>
        <begin position="428"/>
        <end position="519"/>
    </location>
</feature>
<reference evidence="16" key="2">
    <citation type="submission" date="2020-09" db="EMBL/GenBank/DDBJ databases">
        <authorList>
            <person name="Sun Q."/>
            <person name="Zhou Y."/>
        </authorList>
    </citation>
    <scope>NUCLEOTIDE SEQUENCE</scope>
    <source>
        <strain evidence="16">CGMCC 1.15758</strain>
    </source>
</reference>
<accession>A0A8J2Z5G0</accession>
<evidence type="ECO:0000256" key="10">
    <source>
        <dbReference type="ARBA" id="ARBA00048305"/>
    </source>
</evidence>
<dbReference type="AlphaFoldDB" id="A0A8J2Z5G0"/>
<evidence type="ECO:0000256" key="8">
    <source>
        <dbReference type="ARBA" id="ARBA00022827"/>
    </source>
</evidence>
<evidence type="ECO:0000256" key="1">
    <source>
        <dbReference type="ARBA" id="ARBA00001974"/>
    </source>
</evidence>
<dbReference type="NCBIfam" id="NF006567">
    <property type="entry name" value="PRK09077.1"/>
    <property type="match status" value="1"/>
</dbReference>
<feature type="domain" description="FAD-dependent oxidoreductase 2 FAD-binding" evidence="14">
    <location>
        <begin position="6"/>
        <end position="379"/>
    </location>
</feature>
<protein>
    <recommendedName>
        <fullName evidence="5 11">L-aspartate oxidase</fullName>
        <ecNumber evidence="4 11">1.4.3.16</ecNumber>
    </recommendedName>
</protein>
<dbReference type="Gene3D" id="1.20.58.100">
    <property type="entry name" value="Fumarate reductase/succinate dehydrogenase flavoprotein-like, C-terminal domain"/>
    <property type="match status" value="1"/>
</dbReference>
<dbReference type="InterPro" id="IPR015939">
    <property type="entry name" value="Fum_Rdtase/Succ_DH_flav-like_C"/>
</dbReference>
<dbReference type="PRINTS" id="PR00368">
    <property type="entry name" value="FADPNR"/>
</dbReference>
<dbReference type="GO" id="GO:0005737">
    <property type="term" value="C:cytoplasm"/>
    <property type="evidence" value="ECO:0007669"/>
    <property type="project" value="UniProtKB-SubCell"/>
</dbReference>
<dbReference type="SUPFAM" id="SSF51905">
    <property type="entry name" value="FAD/NAD(P)-binding domain"/>
    <property type="match status" value="1"/>
</dbReference>
<evidence type="ECO:0000259" key="14">
    <source>
        <dbReference type="Pfam" id="PF00890"/>
    </source>
</evidence>
<dbReference type="InterPro" id="IPR027477">
    <property type="entry name" value="Succ_DH/fumarate_Rdtase_cat_sf"/>
</dbReference>
<dbReference type="Pfam" id="PF02910">
    <property type="entry name" value="Succ_DH_flav_C"/>
    <property type="match status" value="1"/>
</dbReference>
<dbReference type="Gene3D" id="3.90.700.10">
    <property type="entry name" value="Succinate dehydrogenase/fumarate reductase flavoprotein, catalytic domain"/>
    <property type="match status" value="1"/>
</dbReference>
<evidence type="ECO:0000256" key="13">
    <source>
        <dbReference type="RuleBase" id="RU362049"/>
    </source>
</evidence>
<dbReference type="UniPathway" id="UPA00253">
    <property type="reaction ID" value="UER00326"/>
</dbReference>
<evidence type="ECO:0000313" key="16">
    <source>
        <dbReference type="EMBL" id="GGG01395.1"/>
    </source>
</evidence>
<dbReference type="Proteomes" id="UP000636949">
    <property type="component" value="Unassembled WGS sequence"/>
</dbReference>
<dbReference type="SUPFAM" id="SSF56425">
    <property type="entry name" value="Succinate dehydrogenase/fumarate reductase flavoprotein, catalytic domain"/>
    <property type="match status" value="1"/>
</dbReference>
<dbReference type="Gene3D" id="3.50.50.60">
    <property type="entry name" value="FAD/NAD(P)-binding domain"/>
    <property type="match status" value="1"/>
</dbReference>
<dbReference type="Pfam" id="PF00890">
    <property type="entry name" value="FAD_binding_2"/>
    <property type="match status" value="1"/>
</dbReference>
<keyword evidence="7 13" id="KW-0662">Pyridine nucleotide biosynthesis</keyword>
<evidence type="ECO:0000313" key="17">
    <source>
        <dbReference type="Proteomes" id="UP000636949"/>
    </source>
</evidence>
<evidence type="ECO:0000256" key="12">
    <source>
        <dbReference type="PIRSR" id="PIRSR000171-1"/>
    </source>
</evidence>
<evidence type="ECO:0000256" key="2">
    <source>
        <dbReference type="ARBA" id="ARBA00004950"/>
    </source>
</evidence>
<dbReference type="NCBIfam" id="TIGR00551">
    <property type="entry name" value="nadB"/>
    <property type="match status" value="1"/>
</dbReference>
<sequence>MLEQTDVLIVGAGTAGLTAALNLADECNVAILCKSALGEGSSLYAQGGIAAVMDKGDSLEAHIEDTLIAGDGLCDKKAVRFTVENAKSCVEWLIDQGVHFTLDSEHENYYHLTMEGGHSYRRILHAADATGKEVQTTLTALVKSHPNIKVYEYYNVVDLILQQQRCVGAYALNLKSNKIETFGARAVVLASGGASRVYQYSTNPVVSSGDGIAIAYRAGCRVANLEFNQFHPTCLYHPKAGSFLLSEALRGEGAYLRLPNGKRFMPEIDERAELAPRDVVARAIDLQMKKYGLECVYLDITHKPEAFIKEHFPMIYESLLKYGLDLTKDQIPVVPAAHYTCGGVVVDDKARTDVVGLYAAGEVTYTGLHGANRMASNSLLECLVYAFAAANDIKQNLSKLMPMSDIPRWDDALVTDSDEEVFIRHNWREIRRCMWDFMGIVRSNKRLERAMHRIKLLRQEVFDYYSDFTVTADLLELRNLVLVAELMVESAMRRKESRGLHFTLDYKQKDPRFLKPTILHPAKN</sequence>